<dbReference type="GO" id="GO:0016787">
    <property type="term" value="F:hydrolase activity"/>
    <property type="evidence" value="ECO:0007669"/>
    <property type="project" value="UniProtKB-KW"/>
</dbReference>
<dbReference type="EMBL" id="JAPFQN010000010">
    <property type="protein sequence ID" value="MCX2745638.1"/>
    <property type="molecule type" value="Genomic_DNA"/>
</dbReference>
<evidence type="ECO:0000259" key="3">
    <source>
        <dbReference type="Pfam" id="PF00144"/>
    </source>
</evidence>
<comment type="caution">
    <text evidence="4">The sequence shown here is derived from an EMBL/GenBank/DDBJ whole genome shotgun (WGS) entry which is preliminary data.</text>
</comment>
<dbReference type="PANTHER" id="PTHR46825:SF11">
    <property type="entry name" value="PENICILLIN-BINDING PROTEIN 4"/>
    <property type="match status" value="1"/>
</dbReference>
<dbReference type="SUPFAM" id="SSF56601">
    <property type="entry name" value="beta-lactamase/transpeptidase-like"/>
    <property type="match status" value="1"/>
</dbReference>
<keyword evidence="4" id="KW-0378">Hydrolase</keyword>
<protein>
    <submittedName>
        <fullName evidence="4">Serine hydrolase</fullName>
    </submittedName>
</protein>
<keyword evidence="2" id="KW-0472">Membrane</keyword>
<dbReference type="PROSITE" id="PS51257">
    <property type="entry name" value="PROKAR_LIPOPROTEIN"/>
    <property type="match status" value="1"/>
</dbReference>
<gene>
    <name evidence="4" type="ORF">OO013_17280</name>
</gene>
<name>A0ABT3RVJ1_9BACT</name>
<dbReference type="RefSeq" id="WP_266058236.1">
    <property type="nucleotide sequence ID" value="NZ_JAPFQN010000010.1"/>
</dbReference>
<evidence type="ECO:0000256" key="2">
    <source>
        <dbReference type="ARBA" id="ARBA00023136"/>
    </source>
</evidence>
<dbReference type="InterPro" id="IPR050491">
    <property type="entry name" value="AmpC-like"/>
</dbReference>
<evidence type="ECO:0000313" key="5">
    <source>
        <dbReference type="Proteomes" id="UP001209885"/>
    </source>
</evidence>
<dbReference type="InterPro" id="IPR001466">
    <property type="entry name" value="Beta-lactam-related"/>
</dbReference>
<keyword evidence="5" id="KW-1185">Reference proteome</keyword>
<sequence length="377" mass="42914">MKNPLLLLLIGLIFTSCGKSKKNHTEVLEDNNSLAVEIDSLFNSYYNDDGPAAAIFISYNGKEIIKKTYGLRNVNNGEKATNNTNFNAGSMTKQFTAIGILKLQDEGKLKITDTVYRYFSYPIFKNVTIEQLISHTSGIADADRIVRHSWNSSDLMSINDVMDWYKNNDITKFSPGTQFSYNNGAYCVLVKLIEDISGKPFSAYMNEVVFDRIGMKNTYFVSEKNFGKIPNMAVSYERDSLSNWVSNDPYDFSNALVGPTGLYSNLNDYSKYLKALRQYQILSETSHELIFKPVSMDIELHSDNMQRLKDKESFYSMGWEVTDSLAVSAGAGFGINNWSIFKFKRPLSLVIFTNNDILFKENLVDKTYNIIDRYVKN</sequence>
<comment type="subcellular location">
    <subcellularLocation>
        <location evidence="1">Membrane</location>
    </subcellularLocation>
</comment>
<feature type="domain" description="Beta-lactamase-related" evidence="3">
    <location>
        <begin position="50"/>
        <end position="357"/>
    </location>
</feature>
<accession>A0ABT3RVJ1</accession>
<evidence type="ECO:0000313" key="4">
    <source>
        <dbReference type="EMBL" id="MCX2745638.1"/>
    </source>
</evidence>
<proteinExistence type="predicted"/>
<dbReference type="Proteomes" id="UP001209885">
    <property type="component" value="Unassembled WGS sequence"/>
</dbReference>
<dbReference type="PANTHER" id="PTHR46825">
    <property type="entry name" value="D-ALANYL-D-ALANINE-CARBOXYPEPTIDASE/ENDOPEPTIDASE AMPH"/>
    <property type="match status" value="1"/>
</dbReference>
<dbReference type="Pfam" id="PF00144">
    <property type="entry name" value="Beta-lactamase"/>
    <property type="match status" value="1"/>
</dbReference>
<dbReference type="Gene3D" id="3.40.710.10">
    <property type="entry name" value="DD-peptidase/beta-lactamase superfamily"/>
    <property type="match status" value="1"/>
</dbReference>
<organism evidence="4 5">
    <name type="scientific">Mangrovivirga halotolerans</name>
    <dbReference type="NCBI Taxonomy" id="2993936"/>
    <lineage>
        <taxon>Bacteria</taxon>
        <taxon>Pseudomonadati</taxon>
        <taxon>Bacteroidota</taxon>
        <taxon>Cytophagia</taxon>
        <taxon>Cytophagales</taxon>
        <taxon>Mangrovivirgaceae</taxon>
        <taxon>Mangrovivirga</taxon>
    </lineage>
</organism>
<evidence type="ECO:0000256" key="1">
    <source>
        <dbReference type="ARBA" id="ARBA00004370"/>
    </source>
</evidence>
<dbReference type="InterPro" id="IPR012338">
    <property type="entry name" value="Beta-lactam/transpept-like"/>
</dbReference>
<reference evidence="4 5" key="1">
    <citation type="submission" date="2022-11" db="EMBL/GenBank/DDBJ databases">
        <title>The characterization of three novel Bacteroidetes species and genomic analysis of their roles in tidal elemental geochemical cycles.</title>
        <authorList>
            <person name="Ma K."/>
        </authorList>
    </citation>
    <scope>NUCLEOTIDE SEQUENCE [LARGE SCALE GENOMIC DNA]</scope>
    <source>
        <strain evidence="4 5">M17</strain>
    </source>
</reference>